<keyword evidence="2" id="KW-1133">Transmembrane helix</keyword>
<dbReference type="InterPro" id="IPR007486">
    <property type="entry name" value="YebE"/>
</dbReference>
<protein>
    <recommendedName>
        <fullName evidence="5">Protein YebE</fullName>
    </recommendedName>
</protein>
<keyword evidence="2" id="KW-0472">Membrane</keyword>
<dbReference type="EMBL" id="NEVU01000001">
    <property type="protein sequence ID" value="OZI77543.1"/>
    <property type="molecule type" value="Genomic_DNA"/>
</dbReference>
<name>A0A261VW70_9BORD</name>
<dbReference type="Proteomes" id="UP000216429">
    <property type="component" value="Unassembled WGS sequence"/>
</dbReference>
<keyword evidence="4" id="KW-1185">Reference proteome</keyword>
<dbReference type="InterPro" id="IPR029024">
    <property type="entry name" value="TerB-like"/>
</dbReference>
<reference evidence="4" key="1">
    <citation type="submission" date="2017-05" db="EMBL/GenBank/DDBJ databases">
        <title>Complete and WGS of Bordetella genogroups.</title>
        <authorList>
            <person name="Spilker T."/>
            <person name="Lipuma J."/>
        </authorList>
    </citation>
    <scope>NUCLEOTIDE SEQUENCE [LARGE SCALE GENOMIC DNA]</scope>
    <source>
        <strain evidence="4">AU6712</strain>
    </source>
</reference>
<feature type="region of interest" description="Disordered" evidence="1">
    <location>
        <begin position="95"/>
        <end position="118"/>
    </location>
</feature>
<feature type="transmembrane region" description="Helical" evidence="2">
    <location>
        <begin position="72"/>
        <end position="89"/>
    </location>
</feature>
<evidence type="ECO:0000313" key="4">
    <source>
        <dbReference type="Proteomes" id="UP000216429"/>
    </source>
</evidence>
<accession>A0A261VW70</accession>
<evidence type="ECO:0000313" key="3">
    <source>
        <dbReference type="EMBL" id="OZI77543.1"/>
    </source>
</evidence>
<keyword evidence="2" id="KW-0812">Transmembrane</keyword>
<evidence type="ECO:0000256" key="2">
    <source>
        <dbReference type="SAM" id="Phobius"/>
    </source>
</evidence>
<dbReference type="AlphaFoldDB" id="A0A261VW70"/>
<dbReference type="SUPFAM" id="SSF158682">
    <property type="entry name" value="TerB-like"/>
    <property type="match status" value="1"/>
</dbReference>
<evidence type="ECO:0008006" key="5">
    <source>
        <dbReference type="Google" id="ProtNLM"/>
    </source>
</evidence>
<organism evidence="3 4">
    <name type="scientific">Bordetella genomosp. 12</name>
    <dbReference type="NCBI Taxonomy" id="463035"/>
    <lineage>
        <taxon>Bacteria</taxon>
        <taxon>Pseudomonadati</taxon>
        <taxon>Pseudomonadota</taxon>
        <taxon>Betaproteobacteria</taxon>
        <taxon>Burkholderiales</taxon>
        <taxon>Alcaligenaceae</taxon>
        <taxon>Bordetella</taxon>
    </lineage>
</organism>
<evidence type="ECO:0000256" key="1">
    <source>
        <dbReference type="SAM" id="MobiDB-lite"/>
    </source>
</evidence>
<proteinExistence type="predicted"/>
<dbReference type="CDD" id="cd07178">
    <property type="entry name" value="terB_like_YebE"/>
    <property type="match status" value="1"/>
</dbReference>
<gene>
    <name evidence="3" type="ORF">CAL22_03100</name>
</gene>
<sequence>MFREHDLSARQLLDQLLRSGQDLARQAAEKVPGQQAGQGSALLAGLGGGALGAGALGLLLGSKKARKIGGKVAAYGGMAALGALAYRAYGQWQENQARDAQSAPPATPHTPDRLPAPHTEAHSNAVLAAMIGAAKADGHIGAEERQQLEDALTRLSGDNADRQWLHAELARPVDPAAVARTASSPEMAAEMYLASLLVIDEQSYMERAYLDELARQLKLPPGLQQQLQDQVAQLS</sequence>
<dbReference type="Gene3D" id="1.10.3680.10">
    <property type="entry name" value="TerB-like"/>
    <property type="match status" value="1"/>
</dbReference>
<dbReference type="Pfam" id="PF04391">
    <property type="entry name" value="DUF533"/>
    <property type="match status" value="1"/>
</dbReference>
<feature type="transmembrane region" description="Helical" evidence="2">
    <location>
        <begin position="41"/>
        <end position="60"/>
    </location>
</feature>
<comment type="caution">
    <text evidence="3">The sequence shown here is derived from an EMBL/GenBank/DDBJ whole genome shotgun (WGS) entry which is preliminary data.</text>
</comment>